<keyword evidence="3" id="KW-1185">Reference proteome</keyword>
<organism evidence="2 3">
    <name type="scientific">Aromia moschata</name>
    <dbReference type="NCBI Taxonomy" id="1265417"/>
    <lineage>
        <taxon>Eukaryota</taxon>
        <taxon>Metazoa</taxon>
        <taxon>Ecdysozoa</taxon>
        <taxon>Arthropoda</taxon>
        <taxon>Hexapoda</taxon>
        <taxon>Insecta</taxon>
        <taxon>Pterygota</taxon>
        <taxon>Neoptera</taxon>
        <taxon>Endopterygota</taxon>
        <taxon>Coleoptera</taxon>
        <taxon>Polyphaga</taxon>
        <taxon>Cucujiformia</taxon>
        <taxon>Chrysomeloidea</taxon>
        <taxon>Cerambycidae</taxon>
        <taxon>Cerambycinae</taxon>
        <taxon>Callichromatini</taxon>
        <taxon>Aromia</taxon>
    </lineage>
</organism>
<evidence type="ECO:0008006" key="4">
    <source>
        <dbReference type="Google" id="ProtNLM"/>
    </source>
</evidence>
<feature type="chain" id="PRO_5043967477" description="Secreted protein" evidence="1">
    <location>
        <begin position="25"/>
        <end position="146"/>
    </location>
</feature>
<sequence length="146" mass="16377">MHIVTKMFSISKLIVIMCLYNGLATMDYMQCTENVYSYLDLRTKIFRPCGHGNRINVFYQMLTKSDRILVVESRNNQRDSFHPCPSYLAGFSPRAGDSFLVVFRTYRGASAGTAVASIVRPRIGIARSGPAPRNNKARYAANQITG</sequence>
<evidence type="ECO:0000313" key="2">
    <source>
        <dbReference type="EMBL" id="KAJ8948879.1"/>
    </source>
</evidence>
<comment type="caution">
    <text evidence="2">The sequence shown here is derived from an EMBL/GenBank/DDBJ whole genome shotgun (WGS) entry which is preliminary data.</text>
</comment>
<name>A0AAV8YD47_9CUCU</name>
<keyword evidence="1" id="KW-0732">Signal</keyword>
<dbReference type="EMBL" id="JAPWTK010000128">
    <property type="protein sequence ID" value="KAJ8948879.1"/>
    <property type="molecule type" value="Genomic_DNA"/>
</dbReference>
<accession>A0AAV8YD47</accession>
<evidence type="ECO:0000256" key="1">
    <source>
        <dbReference type="SAM" id="SignalP"/>
    </source>
</evidence>
<protein>
    <recommendedName>
        <fullName evidence="4">Secreted protein</fullName>
    </recommendedName>
</protein>
<proteinExistence type="predicted"/>
<dbReference type="AlphaFoldDB" id="A0AAV8YD47"/>
<reference evidence="2" key="1">
    <citation type="journal article" date="2023" name="Insect Mol. Biol.">
        <title>Genome sequencing provides insights into the evolution of gene families encoding plant cell wall-degrading enzymes in longhorned beetles.</title>
        <authorList>
            <person name="Shin N.R."/>
            <person name="Okamura Y."/>
            <person name="Kirsch R."/>
            <person name="Pauchet Y."/>
        </authorList>
    </citation>
    <scope>NUCLEOTIDE SEQUENCE</scope>
    <source>
        <strain evidence="2">AMC_N1</strain>
    </source>
</reference>
<feature type="signal peptide" evidence="1">
    <location>
        <begin position="1"/>
        <end position="24"/>
    </location>
</feature>
<dbReference type="Proteomes" id="UP001162162">
    <property type="component" value="Unassembled WGS sequence"/>
</dbReference>
<gene>
    <name evidence="2" type="ORF">NQ318_005499</name>
</gene>
<evidence type="ECO:0000313" key="3">
    <source>
        <dbReference type="Proteomes" id="UP001162162"/>
    </source>
</evidence>